<dbReference type="Proteomes" id="UP000641454">
    <property type="component" value="Unassembled WGS sequence"/>
</dbReference>
<protein>
    <submittedName>
        <fullName evidence="1">Uncharacterized protein</fullName>
    </submittedName>
</protein>
<keyword evidence="2" id="KW-1185">Reference proteome</keyword>
<dbReference type="RefSeq" id="WP_187019390.1">
    <property type="nucleotide sequence ID" value="NZ_JACRUK010000030.1"/>
</dbReference>
<dbReference type="EMBL" id="JACRUL010000030">
    <property type="protein sequence ID" value="MBC5845168.1"/>
    <property type="molecule type" value="Genomic_DNA"/>
</dbReference>
<reference evidence="1 2" key="1">
    <citation type="submission" date="2020-08" db="EMBL/GenBank/DDBJ databases">
        <title>Description of novel Flavobacterium F-392 isolate.</title>
        <authorList>
            <person name="Saticioglu I.B."/>
            <person name="Duman M."/>
            <person name="Altun S."/>
        </authorList>
    </citation>
    <scope>NUCLEOTIDE SEQUENCE [LARGE SCALE GENOMIC DNA]</scope>
    <source>
        <strain evidence="1 2">F-392</strain>
    </source>
</reference>
<evidence type="ECO:0000313" key="2">
    <source>
        <dbReference type="Proteomes" id="UP000641454"/>
    </source>
</evidence>
<evidence type="ECO:0000313" key="1">
    <source>
        <dbReference type="EMBL" id="MBC5845168.1"/>
    </source>
</evidence>
<dbReference type="AlphaFoldDB" id="A0A923N3W5"/>
<accession>A0A923N3W5</accession>
<comment type="caution">
    <text evidence="1">The sequence shown here is derived from an EMBL/GenBank/DDBJ whole genome shotgun (WGS) entry which is preliminary data.</text>
</comment>
<name>A0A923N3W5_9FLAO</name>
<proteinExistence type="predicted"/>
<organism evidence="1 2">
    <name type="scientific">Flavobacterium muglaense</name>
    <dbReference type="NCBI Taxonomy" id="2764716"/>
    <lineage>
        <taxon>Bacteria</taxon>
        <taxon>Pseudomonadati</taxon>
        <taxon>Bacteroidota</taxon>
        <taxon>Flavobacteriia</taxon>
        <taxon>Flavobacteriales</taxon>
        <taxon>Flavobacteriaceae</taxon>
        <taxon>Flavobacterium</taxon>
    </lineage>
</organism>
<gene>
    <name evidence="1" type="ORF">H8R25_12045</name>
</gene>
<sequence>MNRYILGVIGLFFHFGNAKEPLDKLKLNALNKKHPLEIKTVARTTDTDKVLFFSKPIDSSKFNERTTTISVKKGPDDAVIKTTVKDIITYYIFFDGRIEKHIPRQVKKENENKYNYIYFDRKGKSYDLGAYSVKKTPLYRGEEGEFINLINLEEVPKYFKIKNYQYHFNIDSKRSFVNEQTLASFFGAMLEVNFLDISCNGFSHSDGSSKPSKSHINGNNGDFKYLRKDQSLPCGKGTSLNIIKSPDSLDYVRQNKWNNALYKFGWKDFLGWTLVSRGKKKYLNHVPKNTANHYHHIHVQEYEPNFKEIRE</sequence>